<dbReference type="InterPro" id="IPR013325">
    <property type="entry name" value="RNA_pol_sigma_r2"/>
</dbReference>
<dbReference type="PANTHER" id="PTHR43133:SF8">
    <property type="entry name" value="RNA POLYMERASE SIGMA FACTOR HI_1459-RELATED"/>
    <property type="match status" value="1"/>
</dbReference>
<evidence type="ECO:0000313" key="9">
    <source>
        <dbReference type="Proteomes" id="UP001221686"/>
    </source>
</evidence>
<dbReference type="CDD" id="cd06171">
    <property type="entry name" value="Sigma70_r4"/>
    <property type="match status" value="1"/>
</dbReference>
<protein>
    <submittedName>
        <fullName evidence="8">Sigma-70 family RNA polymerase sigma factor</fullName>
    </submittedName>
</protein>
<dbReference type="Pfam" id="PF08281">
    <property type="entry name" value="Sigma70_r4_2"/>
    <property type="match status" value="1"/>
</dbReference>
<evidence type="ECO:0000256" key="2">
    <source>
        <dbReference type="ARBA" id="ARBA00023015"/>
    </source>
</evidence>
<dbReference type="InterPro" id="IPR039425">
    <property type="entry name" value="RNA_pol_sigma-70-like"/>
</dbReference>
<evidence type="ECO:0000256" key="3">
    <source>
        <dbReference type="ARBA" id="ARBA00023082"/>
    </source>
</evidence>
<feature type="domain" description="RNA polymerase sigma factor 70 region 4 type 2" evidence="7">
    <location>
        <begin position="131"/>
        <end position="171"/>
    </location>
</feature>
<dbReference type="InterPro" id="IPR013249">
    <property type="entry name" value="RNA_pol_sigma70_r4_t2"/>
</dbReference>
<evidence type="ECO:0000313" key="8">
    <source>
        <dbReference type="EMBL" id="MDC0715599.1"/>
    </source>
</evidence>
<evidence type="ECO:0000259" key="7">
    <source>
        <dbReference type="Pfam" id="PF08281"/>
    </source>
</evidence>
<dbReference type="RefSeq" id="WP_272084024.1">
    <property type="nucleotide sequence ID" value="NZ_JAQNDL010000001.1"/>
</dbReference>
<dbReference type="SUPFAM" id="SSF88659">
    <property type="entry name" value="Sigma3 and sigma4 domains of RNA polymerase sigma factors"/>
    <property type="match status" value="1"/>
</dbReference>
<dbReference type="Gene3D" id="1.10.10.10">
    <property type="entry name" value="Winged helix-like DNA-binding domain superfamily/Winged helix DNA-binding domain"/>
    <property type="match status" value="1"/>
</dbReference>
<dbReference type="InterPro" id="IPR007627">
    <property type="entry name" value="RNA_pol_sigma70_r2"/>
</dbReference>
<feature type="domain" description="RNA polymerase sigma-70 region 2" evidence="6">
    <location>
        <begin position="26"/>
        <end position="87"/>
    </location>
</feature>
<keyword evidence="3" id="KW-0731">Sigma factor</keyword>
<evidence type="ECO:0000256" key="5">
    <source>
        <dbReference type="ARBA" id="ARBA00023163"/>
    </source>
</evidence>
<keyword evidence="5" id="KW-0804">Transcription</keyword>
<dbReference type="InterPro" id="IPR036388">
    <property type="entry name" value="WH-like_DNA-bd_sf"/>
</dbReference>
<evidence type="ECO:0000256" key="4">
    <source>
        <dbReference type="ARBA" id="ARBA00023125"/>
    </source>
</evidence>
<comment type="similarity">
    <text evidence="1">Belongs to the sigma-70 factor family. ECF subfamily.</text>
</comment>
<dbReference type="Proteomes" id="UP001221686">
    <property type="component" value="Unassembled WGS sequence"/>
</dbReference>
<keyword evidence="2" id="KW-0805">Transcription regulation</keyword>
<gene>
    <name evidence="8" type="ORF">POL25_01775</name>
</gene>
<dbReference type="Gene3D" id="1.10.1740.10">
    <property type="match status" value="1"/>
</dbReference>
<dbReference type="InterPro" id="IPR014284">
    <property type="entry name" value="RNA_pol_sigma-70_dom"/>
</dbReference>
<proteinExistence type="inferred from homology"/>
<dbReference type="InterPro" id="IPR013324">
    <property type="entry name" value="RNA_pol_sigma_r3/r4-like"/>
</dbReference>
<dbReference type="EMBL" id="JAQNDL010000001">
    <property type="protein sequence ID" value="MDC0715599.1"/>
    <property type="molecule type" value="Genomic_DNA"/>
</dbReference>
<dbReference type="PANTHER" id="PTHR43133">
    <property type="entry name" value="RNA POLYMERASE ECF-TYPE SIGMA FACTO"/>
    <property type="match status" value="1"/>
</dbReference>
<keyword evidence="4" id="KW-0238">DNA-binding</keyword>
<dbReference type="SUPFAM" id="SSF88946">
    <property type="entry name" value="Sigma2 domain of RNA polymerase sigma factors"/>
    <property type="match status" value="1"/>
</dbReference>
<reference evidence="8 9" key="1">
    <citation type="submission" date="2022-11" db="EMBL/GenBank/DDBJ databases">
        <title>Minimal conservation of predation-associated metabolite biosynthetic gene clusters underscores biosynthetic potential of Myxococcota including descriptions for ten novel species: Archangium lansinium sp. nov., Myxococcus landrumus sp. nov., Nannocystis bai.</title>
        <authorList>
            <person name="Ahearne A."/>
            <person name="Stevens C."/>
            <person name="Dowd S."/>
        </authorList>
    </citation>
    <scope>NUCLEOTIDE SEQUENCE [LARGE SCALE GENOMIC DNA]</scope>
    <source>
        <strain evidence="8 9">BB15-2</strain>
    </source>
</reference>
<evidence type="ECO:0000259" key="6">
    <source>
        <dbReference type="Pfam" id="PF04542"/>
    </source>
</evidence>
<dbReference type="Pfam" id="PF04542">
    <property type="entry name" value="Sigma70_r2"/>
    <property type="match status" value="1"/>
</dbReference>
<sequence>MSTESDEDEVLLAAWRRGERAAGQQLFERYYEAVARFFVNKVGEAGTELIQRTFLACVEGITRFRGDGSFRSYLFAIAYRQLCLHYKTRAQAPVDLASESVAGLDPSVAGILVEREEQRLLLAGLRSIALELQVVLELHYWEQCTVAEIAAALDIPQGTVKSRLRRGREQLREVIERLAATPELALSTFRGLESWAEGVRVRAERDRP</sequence>
<comment type="caution">
    <text evidence="8">The sequence shown here is derived from an EMBL/GenBank/DDBJ whole genome shotgun (WGS) entry which is preliminary data.</text>
</comment>
<name>A0ABT5DRB0_9BACT</name>
<accession>A0ABT5DRB0</accession>
<organism evidence="8 9">
    <name type="scientific">Nannocystis bainbridge</name>
    <dbReference type="NCBI Taxonomy" id="2995303"/>
    <lineage>
        <taxon>Bacteria</taxon>
        <taxon>Pseudomonadati</taxon>
        <taxon>Myxococcota</taxon>
        <taxon>Polyangia</taxon>
        <taxon>Nannocystales</taxon>
        <taxon>Nannocystaceae</taxon>
        <taxon>Nannocystis</taxon>
    </lineage>
</organism>
<evidence type="ECO:0000256" key="1">
    <source>
        <dbReference type="ARBA" id="ARBA00010641"/>
    </source>
</evidence>
<dbReference type="NCBIfam" id="TIGR02937">
    <property type="entry name" value="sigma70-ECF"/>
    <property type="match status" value="1"/>
</dbReference>
<keyword evidence="9" id="KW-1185">Reference proteome</keyword>